<dbReference type="AlphaFoldDB" id="A0A5J4NR79"/>
<feature type="region of interest" description="Disordered" evidence="1">
    <location>
        <begin position="265"/>
        <end position="286"/>
    </location>
</feature>
<dbReference type="Proteomes" id="UP000324629">
    <property type="component" value="Unassembled WGS sequence"/>
</dbReference>
<accession>A0A5J4NR79</accession>
<feature type="compositionally biased region" description="Polar residues" evidence="1">
    <location>
        <begin position="265"/>
        <end position="283"/>
    </location>
</feature>
<proteinExistence type="predicted"/>
<evidence type="ECO:0000313" key="3">
    <source>
        <dbReference type="Proteomes" id="UP000324629"/>
    </source>
</evidence>
<keyword evidence="3" id="KW-1185">Reference proteome</keyword>
<evidence type="ECO:0000313" key="2">
    <source>
        <dbReference type="EMBL" id="KAA3678135.1"/>
    </source>
</evidence>
<protein>
    <submittedName>
        <fullName evidence="2">Uncharacterized protein</fullName>
    </submittedName>
</protein>
<organism evidence="2 3">
    <name type="scientific">Paragonimus westermani</name>
    <dbReference type="NCBI Taxonomy" id="34504"/>
    <lineage>
        <taxon>Eukaryota</taxon>
        <taxon>Metazoa</taxon>
        <taxon>Spiralia</taxon>
        <taxon>Lophotrochozoa</taxon>
        <taxon>Platyhelminthes</taxon>
        <taxon>Trematoda</taxon>
        <taxon>Digenea</taxon>
        <taxon>Plagiorchiida</taxon>
        <taxon>Troglotremata</taxon>
        <taxon>Troglotrematidae</taxon>
        <taxon>Paragonimus</taxon>
    </lineage>
</organism>
<feature type="region of interest" description="Disordered" evidence="1">
    <location>
        <begin position="229"/>
        <end position="251"/>
    </location>
</feature>
<name>A0A5J4NR79_9TREM</name>
<feature type="compositionally biased region" description="Polar residues" evidence="1">
    <location>
        <begin position="233"/>
        <end position="251"/>
    </location>
</feature>
<comment type="caution">
    <text evidence="2">The sequence shown here is derived from an EMBL/GenBank/DDBJ whole genome shotgun (WGS) entry which is preliminary data.</text>
</comment>
<dbReference type="EMBL" id="QNGE01001211">
    <property type="protein sequence ID" value="KAA3678135.1"/>
    <property type="molecule type" value="Genomic_DNA"/>
</dbReference>
<evidence type="ECO:0000256" key="1">
    <source>
        <dbReference type="SAM" id="MobiDB-lite"/>
    </source>
</evidence>
<feature type="region of interest" description="Disordered" evidence="1">
    <location>
        <begin position="1"/>
        <end position="20"/>
    </location>
</feature>
<feature type="compositionally biased region" description="Polar residues" evidence="1">
    <location>
        <begin position="113"/>
        <end position="123"/>
    </location>
</feature>
<sequence length="310" mass="34701">MTPASAMGATEETPDMTFSEMTRNRYARAVSTPRRQLRSELWHLHGHTLLFDKHTSPFSAQTSQIMLPSTEQPNRHIPQSQVPFTVFDELSDEVLERGGGGTGDAGTFTSSTPPQTASFSPPSEFSGHSLVHDMKSSDNYPECMFALDLRVPTKRCPEEANMIKRNDPRLKYVNDGAAIRNPFVVDRKVQLAHLTTLLYMLSHMLREHPNWSGLPRLRRQLLRQEERRRRLGEQTNSSGLQSTPSYTSRANGRFESSLTSLDGVGTTLSVEPSGRADSTFSDLNDSKEEAKQFVVSANSRIVREFSPTNA</sequence>
<reference evidence="2 3" key="1">
    <citation type="journal article" date="2019" name="Gigascience">
        <title>Whole-genome sequence of the oriental lung fluke Paragonimus westermani.</title>
        <authorList>
            <person name="Oey H."/>
            <person name="Zakrzewski M."/>
            <person name="Narain K."/>
            <person name="Devi K.R."/>
            <person name="Agatsuma T."/>
            <person name="Nawaratna S."/>
            <person name="Gobert G.N."/>
            <person name="Jones M.K."/>
            <person name="Ragan M.A."/>
            <person name="McManus D.P."/>
            <person name="Krause L."/>
        </authorList>
    </citation>
    <scope>NUCLEOTIDE SEQUENCE [LARGE SCALE GENOMIC DNA]</scope>
    <source>
        <strain evidence="2 3">IND2009</strain>
    </source>
</reference>
<feature type="region of interest" description="Disordered" evidence="1">
    <location>
        <begin position="99"/>
        <end position="125"/>
    </location>
</feature>
<gene>
    <name evidence="2" type="ORF">DEA37_0008423</name>
</gene>